<dbReference type="PATRIC" id="fig|69.6.peg.1923"/>
<dbReference type="KEGG" id="lez:GLE_1958"/>
<gene>
    <name evidence="1" type="ORF">GLE_1958</name>
</gene>
<organism evidence="1 2">
    <name type="scientific">Lysobacter enzymogenes</name>
    <dbReference type="NCBI Taxonomy" id="69"/>
    <lineage>
        <taxon>Bacteria</taxon>
        <taxon>Pseudomonadati</taxon>
        <taxon>Pseudomonadota</taxon>
        <taxon>Gammaproteobacteria</taxon>
        <taxon>Lysobacterales</taxon>
        <taxon>Lysobacteraceae</taxon>
        <taxon>Lysobacter</taxon>
    </lineage>
</organism>
<dbReference type="STRING" id="69.GLE_1958"/>
<dbReference type="EMBL" id="CP013140">
    <property type="protein sequence ID" value="ALN57309.1"/>
    <property type="molecule type" value="Genomic_DNA"/>
</dbReference>
<evidence type="ECO:0000313" key="2">
    <source>
        <dbReference type="Proteomes" id="UP000061569"/>
    </source>
</evidence>
<dbReference type="AlphaFoldDB" id="A0A0S2DG13"/>
<proteinExistence type="predicted"/>
<protein>
    <submittedName>
        <fullName evidence="1">Uncharacterized protein</fullName>
    </submittedName>
</protein>
<name>A0A0S2DG13_LYSEN</name>
<accession>A0A0S2DG13</accession>
<dbReference type="Proteomes" id="UP000061569">
    <property type="component" value="Chromosome"/>
</dbReference>
<evidence type="ECO:0000313" key="1">
    <source>
        <dbReference type="EMBL" id="ALN57309.1"/>
    </source>
</evidence>
<dbReference type="RefSeq" id="WP_057947169.1">
    <property type="nucleotide sequence ID" value="NZ_CP067396.1"/>
</dbReference>
<reference evidence="1 2" key="1">
    <citation type="submission" date="2015-11" db="EMBL/GenBank/DDBJ databases">
        <title>Genome sequences of Lysobacter enzymogenes strain C3 and Lysobacter antibioticus ATCC 29479.</title>
        <authorList>
            <person name="Kobayashi D.Y."/>
        </authorList>
    </citation>
    <scope>NUCLEOTIDE SEQUENCE [LARGE SCALE GENOMIC DNA]</scope>
    <source>
        <strain evidence="1 2">C3</strain>
    </source>
</reference>
<sequence length="122" mass="13579">MPEPIYLLILAAWSPPLILALARLGFGRYGVIVHALALAATLAVVYAALRLCLAPLREPGTEQAFASVDTIVRQVDYWWAVYLFEQAWPALAAGYFVVCWLLALPFALRLRRQRIAAAPRET</sequence>